<accession>A0A5Q0P0T2</accession>
<dbReference type="EMBL" id="CP045650">
    <property type="protein sequence ID" value="QGA10060.1"/>
    <property type="molecule type" value="Genomic_DNA"/>
</dbReference>
<evidence type="ECO:0000313" key="3">
    <source>
        <dbReference type="Proteomes" id="UP000327478"/>
    </source>
</evidence>
<dbReference type="AlphaFoldDB" id="A0A5Q0P0T2"/>
<dbReference type="RefSeq" id="WP_153370323.1">
    <property type="nucleotide sequence ID" value="NZ_CP045650.1"/>
</dbReference>
<dbReference type="Proteomes" id="UP000480556">
    <property type="component" value="Unassembled WGS sequence"/>
</dbReference>
<proteinExistence type="predicted"/>
<keyword evidence="3" id="KW-1185">Reference proteome</keyword>
<reference evidence="3 4" key="1">
    <citation type="submission" date="2019-10" db="EMBL/GenBank/DDBJ databases">
        <authorList>
            <person name="Dong K."/>
        </authorList>
    </citation>
    <scope>NUCLEOTIDE SEQUENCE [LARGE SCALE GENOMIC DNA]</scope>
    <source>
        <strain evidence="2">Dk386</strain>
        <strain evidence="3">dk386</strain>
        <strain evidence="4">dk771</strain>
        <strain evidence="1">Dk771</strain>
    </source>
</reference>
<organism evidence="1 4">
    <name type="scientific">Acinetobacter wanghuae</name>
    <dbReference type="NCBI Taxonomy" id="2662362"/>
    <lineage>
        <taxon>Bacteria</taxon>
        <taxon>Pseudomonadati</taxon>
        <taxon>Pseudomonadota</taxon>
        <taxon>Gammaproteobacteria</taxon>
        <taxon>Moraxellales</taxon>
        <taxon>Moraxellaceae</taxon>
        <taxon>Acinetobacter</taxon>
    </lineage>
</organism>
<evidence type="ECO:0000313" key="4">
    <source>
        <dbReference type="Proteomes" id="UP000480556"/>
    </source>
</evidence>
<evidence type="ECO:0000313" key="1">
    <source>
        <dbReference type="EMBL" id="MQW91963.1"/>
    </source>
</evidence>
<protein>
    <submittedName>
        <fullName evidence="1">Uncharacterized protein</fullName>
    </submittedName>
</protein>
<gene>
    <name evidence="2" type="ORF">GFH30_00990</name>
    <name evidence="1" type="ORF">GHJ48_06050</name>
</gene>
<dbReference type="EMBL" id="WITK01000007">
    <property type="protein sequence ID" value="MQW91963.1"/>
    <property type="molecule type" value="Genomic_DNA"/>
</dbReference>
<evidence type="ECO:0000313" key="2">
    <source>
        <dbReference type="EMBL" id="QGA10060.1"/>
    </source>
</evidence>
<dbReference type="Proteomes" id="UP000327478">
    <property type="component" value="Chromosome"/>
</dbReference>
<name>A0A5Q0P0T2_9GAMM</name>
<sequence>MNAKVKSSEQLIPFYSTKDIISAYTLASESSVQLRTLFNQIIKSISFVKAHAEEYRADSTVFTEMENLTILAVQLADTQIDRYNGLKNDKDASDEYDAGDLLDAYALAREGATWLDTLCFQLNSEMREVKEATQTKIHFSVFSTLERLIHIAEYLAESHSNTFNIECEKYEAEWEATKNG</sequence>